<accession>A0ABP6SZ65</accession>
<evidence type="ECO:0000256" key="4">
    <source>
        <dbReference type="ARBA" id="ARBA00023163"/>
    </source>
</evidence>
<dbReference type="SMART" id="SM01043">
    <property type="entry name" value="BTAD"/>
    <property type="match status" value="1"/>
</dbReference>
<dbReference type="InterPro" id="IPR005158">
    <property type="entry name" value="BTAD"/>
</dbReference>
<sequence length="263" mass="27734">MSTDAPVKVSLLGPIEVTVAGQPLGLGGPGRRALIAALALNVGTVVGVSQLLEAIWDDRPPVTATTKLQGHVCALRQGLGRLGGSRAARVVRTRRPGYVLCAPDAATDLAAFDDLVQQARSTPLPSGAARRAAALEQALRLWRGDACTDVPSPWVAAVAASLDERRRRATEDLAEARLALGDHDAVIDAMQSLVRLTPYRERAWEHLISAHLGRGDLASALAVHEQLCRILAGDLGAAPGVRISRLIGAIRQSRADSTSLAER</sequence>
<dbReference type="SUPFAM" id="SSF48452">
    <property type="entry name" value="TPR-like"/>
    <property type="match status" value="1"/>
</dbReference>
<reference evidence="8" key="1">
    <citation type="journal article" date="2019" name="Int. J. Syst. Evol. Microbiol.">
        <title>The Global Catalogue of Microorganisms (GCM) 10K type strain sequencing project: providing services to taxonomists for standard genome sequencing and annotation.</title>
        <authorList>
            <consortium name="The Broad Institute Genomics Platform"/>
            <consortium name="The Broad Institute Genome Sequencing Center for Infectious Disease"/>
            <person name="Wu L."/>
            <person name="Ma J."/>
        </authorList>
    </citation>
    <scope>NUCLEOTIDE SEQUENCE [LARGE SCALE GENOMIC DNA]</scope>
    <source>
        <strain evidence="8">JCM 9458</strain>
    </source>
</reference>
<evidence type="ECO:0000259" key="6">
    <source>
        <dbReference type="PROSITE" id="PS51755"/>
    </source>
</evidence>
<proteinExistence type="inferred from homology"/>
<feature type="DNA-binding region" description="OmpR/PhoB-type" evidence="5">
    <location>
        <begin position="1"/>
        <end position="102"/>
    </location>
</feature>
<keyword evidence="2" id="KW-0805">Transcription regulation</keyword>
<dbReference type="EMBL" id="BAAAYN010000023">
    <property type="protein sequence ID" value="GAA3388442.1"/>
    <property type="molecule type" value="Genomic_DNA"/>
</dbReference>
<dbReference type="PROSITE" id="PS51755">
    <property type="entry name" value="OMPR_PHOB"/>
    <property type="match status" value="1"/>
</dbReference>
<dbReference type="PANTHER" id="PTHR35807:SF1">
    <property type="entry name" value="TRANSCRIPTIONAL REGULATOR REDD"/>
    <property type="match status" value="1"/>
</dbReference>
<dbReference type="PANTHER" id="PTHR35807">
    <property type="entry name" value="TRANSCRIPTIONAL REGULATOR REDD-RELATED"/>
    <property type="match status" value="1"/>
</dbReference>
<dbReference type="SUPFAM" id="SSF46894">
    <property type="entry name" value="C-terminal effector domain of the bipartite response regulators"/>
    <property type="match status" value="1"/>
</dbReference>
<dbReference type="Gene3D" id="1.25.40.10">
    <property type="entry name" value="Tetratricopeptide repeat domain"/>
    <property type="match status" value="1"/>
</dbReference>
<evidence type="ECO:0000313" key="7">
    <source>
        <dbReference type="EMBL" id="GAA3388442.1"/>
    </source>
</evidence>
<dbReference type="RefSeq" id="WP_345729149.1">
    <property type="nucleotide sequence ID" value="NZ_BAAAYN010000023.1"/>
</dbReference>
<dbReference type="InterPro" id="IPR011990">
    <property type="entry name" value="TPR-like_helical_dom_sf"/>
</dbReference>
<dbReference type="InterPro" id="IPR016032">
    <property type="entry name" value="Sig_transdc_resp-reg_C-effctor"/>
</dbReference>
<dbReference type="Pfam" id="PF03704">
    <property type="entry name" value="BTAD"/>
    <property type="match status" value="1"/>
</dbReference>
<evidence type="ECO:0000313" key="8">
    <source>
        <dbReference type="Proteomes" id="UP001501676"/>
    </source>
</evidence>
<comment type="similarity">
    <text evidence="1">Belongs to the AfsR/DnrI/RedD regulatory family.</text>
</comment>
<evidence type="ECO:0000256" key="1">
    <source>
        <dbReference type="ARBA" id="ARBA00005820"/>
    </source>
</evidence>
<dbReference type="SMART" id="SM00862">
    <property type="entry name" value="Trans_reg_C"/>
    <property type="match status" value="1"/>
</dbReference>
<protein>
    <submittedName>
        <fullName evidence="7">AfsR/SARP family transcriptional regulator</fullName>
    </submittedName>
</protein>
<name>A0ABP6SZ65_9ACTN</name>
<feature type="domain" description="OmpR/PhoB-type" evidence="6">
    <location>
        <begin position="1"/>
        <end position="102"/>
    </location>
</feature>
<keyword evidence="8" id="KW-1185">Reference proteome</keyword>
<evidence type="ECO:0000256" key="3">
    <source>
        <dbReference type="ARBA" id="ARBA00023125"/>
    </source>
</evidence>
<organism evidence="7 8">
    <name type="scientific">Cryptosporangium minutisporangium</name>
    <dbReference type="NCBI Taxonomy" id="113569"/>
    <lineage>
        <taxon>Bacteria</taxon>
        <taxon>Bacillati</taxon>
        <taxon>Actinomycetota</taxon>
        <taxon>Actinomycetes</taxon>
        <taxon>Cryptosporangiales</taxon>
        <taxon>Cryptosporangiaceae</taxon>
        <taxon>Cryptosporangium</taxon>
    </lineage>
</organism>
<keyword evidence="4" id="KW-0804">Transcription</keyword>
<comment type="caution">
    <text evidence="7">The sequence shown here is derived from an EMBL/GenBank/DDBJ whole genome shotgun (WGS) entry which is preliminary data.</text>
</comment>
<dbReference type="Pfam" id="PF00486">
    <property type="entry name" value="Trans_reg_C"/>
    <property type="match status" value="1"/>
</dbReference>
<dbReference type="InterPro" id="IPR051677">
    <property type="entry name" value="AfsR-DnrI-RedD_regulator"/>
</dbReference>
<gene>
    <name evidence="7" type="ORF">GCM10020369_34630</name>
</gene>
<dbReference type="CDD" id="cd15831">
    <property type="entry name" value="BTAD"/>
    <property type="match status" value="1"/>
</dbReference>
<dbReference type="InterPro" id="IPR036388">
    <property type="entry name" value="WH-like_DNA-bd_sf"/>
</dbReference>
<dbReference type="InterPro" id="IPR001867">
    <property type="entry name" value="OmpR/PhoB-type_DNA-bd"/>
</dbReference>
<evidence type="ECO:0000256" key="2">
    <source>
        <dbReference type="ARBA" id="ARBA00023015"/>
    </source>
</evidence>
<dbReference type="Gene3D" id="1.10.10.10">
    <property type="entry name" value="Winged helix-like DNA-binding domain superfamily/Winged helix DNA-binding domain"/>
    <property type="match status" value="1"/>
</dbReference>
<dbReference type="Proteomes" id="UP001501676">
    <property type="component" value="Unassembled WGS sequence"/>
</dbReference>
<keyword evidence="3 5" id="KW-0238">DNA-binding</keyword>
<evidence type="ECO:0000256" key="5">
    <source>
        <dbReference type="PROSITE-ProRule" id="PRU01091"/>
    </source>
</evidence>